<evidence type="ECO:0000256" key="6">
    <source>
        <dbReference type="ARBA" id="ARBA00049244"/>
    </source>
</evidence>
<dbReference type="CDD" id="cd12113">
    <property type="entry name" value="PHP_PolIIIA_DnaE3"/>
    <property type="match status" value="1"/>
</dbReference>
<dbReference type="InterPro" id="IPR003141">
    <property type="entry name" value="Pol/His_phosphatase_N"/>
</dbReference>
<keyword evidence="2 9" id="KW-0808">Transferase</keyword>
<dbReference type="Gene3D" id="3.20.20.140">
    <property type="entry name" value="Metal-dependent hydrolases"/>
    <property type="match status" value="1"/>
</dbReference>
<dbReference type="InterPro" id="IPR041931">
    <property type="entry name" value="DNA_pol3_alpha_thumb_dom"/>
</dbReference>
<keyword evidence="7" id="KW-0175">Coiled coil</keyword>
<comment type="catalytic activity">
    <reaction evidence="6">
        <text>DNA(n) + a 2'-deoxyribonucleoside 5'-triphosphate = DNA(n+1) + diphosphate</text>
        <dbReference type="Rhea" id="RHEA:22508"/>
        <dbReference type="Rhea" id="RHEA-COMP:17339"/>
        <dbReference type="Rhea" id="RHEA-COMP:17340"/>
        <dbReference type="ChEBI" id="CHEBI:33019"/>
        <dbReference type="ChEBI" id="CHEBI:61560"/>
        <dbReference type="ChEBI" id="CHEBI:173112"/>
        <dbReference type="EC" id="2.7.7.7"/>
    </reaction>
</comment>
<dbReference type="SMART" id="SM00481">
    <property type="entry name" value="POLIIIAc"/>
    <property type="match status" value="1"/>
</dbReference>
<dbReference type="Pfam" id="PF07733">
    <property type="entry name" value="DNA_pol3_alpha"/>
    <property type="match status" value="1"/>
</dbReference>
<dbReference type="InterPro" id="IPR040982">
    <property type="entry name" value="DNA_pol3_finger"/>
</dbReference>
<dbReference type="CDD" id="cd04485">
    <property type="entry name" value="DnaE_OBF"/>
    <property type="match status" value="1"/>
</dbReference>
<dbReference type="InterPro" id="IPR004805">
    <property type="entry name" value="DnaE2/DnaE/PolC"/>
</dbReference>
<dbReference type="NCBIfam" id="NF004226">
    <property type="entry name" value="PRK05673.1"/>
    <property type="match status" value="1"/>
</dbReference>
<evidence type="ECO:0000256" key="3">
    <source>
        <dbReference type="ARBA" id="ARBA00022695"/>
    </source>
</evidence>
<evidence type="ECO:0000256" key="5">
    <source>
        <dbReference type="ARBA" id="ARBA00022932"/>
    </source>
</evidence>
<dbReference type="InterPro" id="IPR016195">
    <property type="entry name" value="Pol/histidinol_Pase-like"/>
</dbReference>
<evidence type="ECO:0000256" key="2">
    <source>
        <dbReference type="ARBA" id="ARBA00022679"/>
    </source>
</evidence>
<keyword evidence="4" id="KW-0235">DNA replication</keyword>
<name>A0AAW4X2A9_9FIRM</name>
<dbReference type="EC" id="2.7.7.7" evidence="1"/>
<dbReference type="PANTHER" id="PTHR32294:SF0">
    <property type="entry name" value="DNA POLYMERASE III SUBUNIT ALPHA"/>
    <property type="match status" value="1"/>
</dbReference>
<protein>
    <recommendedName>
        <fullName evidence="1">DNA-directed DNA polymerase</fullName>
        <ecNumber evidence="1">2.7.7.7</ecNumber>
    </recommendedName>
</protein>
<accession>A0AAW4X2A9</accession>
<proteinExistence type="predicted"/>
<feature type="domain" description="Polymerase/histidinol phosphatase N-terminal" evidence="8">
    <location>
        <begin position="5"/>
        <end position="72"/>
    </location>
</feature>
<dbReference type="AlphaFoldDB" id="A0AAW4X2A9"/>
<dbReference type="Gene3D" id="1.10.10.1600">
    <property type="entry name" value="Bacterial DNA polymerase III alpha subunit, thumb domain"/>
    <property type="match status" value="1"/>
</dbReference>
<evidence type="ECO:0000256" key="1">
    <source>
        <dbReference type="ARBA" id="ARBA00012417"/>
    </source>
</evidence>
<keyword evidence="10" id="KW-1185">Reference proteome</keyword>
<dbReference type="Pfam" id="PF17657">
    <property type="entry name" value="DNA_pol3_finger"/>
    <property type="match status" value="1"/>
</dbReference>
<dbReference type="InterPro" id="IPR029460">
    <property type="entry name" value="DNAPol_HHH"/>
</dbReference>
<dbReference type="EMBL" id="JAJFAT010000020">
    <property type="protein sequence ID" value="MCC3145895.1"/>
    <property type="molecule type" value="Genomic_DNA"/>
</dbReference>
<dbReference type="Gene3D" id="1.10.150.870">
    <property type="match status" value="1"/>
</dbReference>
<evidence type="ECO:0000313" key="9">
    <source>
        <dbReference type="EMBL" id="MCC3145895.1"/>
    </source>
</evidence>
<keyword evidence="5" id="KW-0239">DNA-directed DNA polymerase</keyword>
<dbReference type="NCBIfam" id="TIGR00594">
    <property type="entry name" value="polc"/>
    <property type="match status" value="1"/>
</dbReference>
<evidence type="ECO:0000256" key="4">
    <source>
        <dbReference type="ARBA" id="ARBA00022705"/>
    </source>
</evidence>
<dbReference type="GO" id="GO:0008408">
    <property type="term" value="F:3'-5' exonuclease activity"/>
    <property type="evidence" value="ECO:0007669"/>
    <property type="project" value="InterPro"/>
</dbReference>
<evidence type="ECO:0000256" key="7">
    <source>
        <dbReference type="SAM" id="Coils"/>
    </source>
</evidence>
<dbReference type="InterPro" id="IPR011708">
    <property type="entry name" value="DNA_pol3_alpha_NTPase_dom"/>
</dbReference>
<evidence type="ECO:0000313" key="10">
    <source>
        <dbReference type="Proteomes" id="UP001199296"/>
    </source>
</evidence>
<dbReference type="Pfam" id="PF02811">
    <property type="entry name" value="PHP"/>
    <property type="match status" value="1"/>
</dbReference>
<dbReference type="GO" id="GO:0006260">
    <property type="term" value="P:DNA replication"/>
    <property type="evidence" value="ECO:0007669"/>
    <property type="project" value="UniProtKB-KW"/>
</dbReference>
<dbReference type="GO" id="GO:0003887">
    <property type="term" value="F:DNA-directed DNA polymerase activity"/>
    <property type="evidence" value="ECO:0007669"/>
    <property type="project" value="UniProtKB-KW"/>
</dbReference>
<feature type="coiled-coil region" evidence="7">
    <location>
        <begin position="873"/>
        <end position="900"/>
    </location>
</feature>
<reference evidence="9 10" key="1">
    <citation type="submission" date="2021-10" db="EMBL/GenBank/DDBJ databases">
        <authorList>
            <person name="Grouzdev D.S."/>
            <person name="Pantiukh K.S."/>
            <person name="Krutkina M.S."/>
        </authorList>
    </citation>
    <scope>NUCLEOTIDE SEQUENCE [LARGE SCALE GENOMIC DNA]</scope>
    <source>
        <strain evidence="9 10">Z-7514</strain>
    </source>
</reference>
<dbReference type="InterPro" id="IPR004013">
    <property type="entry name" value="PHP_dom"/>
</dbReference>
<organism evidence="9 10">
    <name type="scientific">Halanaerobium polyolivorans</name>
    <dbReference type="NCBI Taxonomy" id="2886943"/>
    <lineage>
        <taxon>Bacteria</taxon>
        <taxon>Bacillati</taxon>
        <taxon>Bacillota</taxon>
        <taxon>Clostridia</taxon>
        <taxon>Halanaerobiales</taxon>
        <taxon>Halanaerobiaceae</taxon>
        <taxon>Halanaerobium</taxon>
    </lineage>
</organism>
<comment type="caution">
    <text evidence="9">The sequence shown here is derived from an EMBL/GenBank/DDBJ whole genome shotgun (WGS) entry which is preliminary data.</text>
</comment>
<keyword evidence="3 9" id="KW-0548">Nucleotidyltransferase</keyword>
<dbReference type="Pfam" id="PF14579">
    <property type="entry name" value="HHH_6"/>
    <property type="match status" value="1"/>
</dbReference>
<evidence type="ECO:0000259" key="8">
    <source>
        <dbReference type="SMART" id="SM00481"/>
    </source>
</evidence>
<gene>
    <name evidence="9" type="ORF">LJ207_11270</name>
</gene>
<dbReference type="SUPFAM" id="SSF89550">
    <property type="entry name" value="PHP domain-like"/>
    <property type="match status" value="1"/>
</dbReference>
<dbReference type="Proteomes" id="UP001199296">
    <property type="component" value="Unassembled WGS sequence"/>
</dbReference>
<dbReference type="PANTHER" id="PTHR32294">
    <property type="entry name" value="DNA POLYMERASE III SUBUNIT ALPHA"/>
    <property type="match status" value="1"/>
</dbReference>
<dbReference type="NCBIfam" id="NF005298">
    <property type="entry name" value="PRK06826.1"/>
    <property type="match status" value="1"/>
</dbReference>
<dbReference type="RefSeq" id="WP_229346594.1">
    <property type="nucleotide sequence ID" value="NZ_JAJFAT010000020.1"/>
</dbReference>
<sequence length="1119" mass="127232">MADFVHLHNHTAYSLLDGAIRIEDLIRKSKEYSLPAVSITDHGVLYGMIEFYQEAKKENIKPIIGCELYLAENNITNKKRKNYHLLLLAENKEGYHNLIQLVSKSWLEGFYYKPRVDKELLAQHSSGLICLSACLQGEIPQLLLKGNYDLAKKAVSDYQAIFGHDSFFLELQDHNLKEEKEAAQGLIKLSNEENIPLIVSNDSHYLEREDADLQDILLALQTGTTISDQNRMSFSGQEYYYKSPAEMKKLFPQLDSAYENTVKIADRVNLELDFNTFYLPDYPDLKDNKSPEALLEKLCKKALKERGLAGDKKAGQRLQYELKIIFEMGYAGYFLIVYDFVKYAENNDIMVGPGRGSAAGSLVAYLLKITKVNPLKYGLIFERFLNPERVTMPDIDIDFDENRDQIIEYVRERYGRDRVAQIGTFGTMAARAAVRDVGRALGITYGKVDRVAKLISSRSGIEESFKNNKKLRTLYQEDQEIKELIDYAKGVEGLPRHISTHAAGVIIGTEPLAEMVPLQKQDENVITQLAMDDLEALGLLKMDFLGLRNLTVIKNTLELIEKRKNEKIDINSIPFDDKKVYDFLSTGKTAGVFQMESYLFKSLNQKLKPERFNDLIAMLALGRPGPLGSNIVDDFIAIRHGEKEAEYLHPSLKPILEETFGMILYQEQVMEIASSLGGYSMGEADLLRRGMGKKKLDLVAAEREKFVQGAVNNGIAAETAEEIFDQMEYFAGYGFNKSHSTAYAFLAYQTAYLKYYYPAEFMAALFSSVMGNQDKIADYIKAAREIDLDILPPDINQSCHDFIAEGDNKIRYGLKAIKNVGSNTIYALEAARQEKEFKSVIDFLKRIDMSALNIQSFEAFIKAGAFDDIVESRAALLINYEELYQKYNNLSRQRAQGQRSFAELFAEEDKFIEEDLKYEDIKELPTETILKQEKEYLGIYLSAHPLDNYQQKIQKLNILDISEVIKISENKKAFTAGNIVSYKEHITKRNNKMAFLTISDHNDKIEIIVFADLFKNINFMLSEQNAIAVYGRKSDGQLIAENILSLDNNFLIIDISQLKKKKIIALKKYLSKKEGDVTVLLKKDNKMIITDSAFNLSKNSRTIKELTKALGSSAFEFLA</sequence>